<gene>
    <name evidence="2" type="ORF">A9299_07660</name>
</gene>
<sequence>MLPYMTPFERYQAFVKTYPEAKETFKTMQAWYVANKPKNGIFVPSGNLYTMSPMLMKLVASKSKLAQSFTTMTDNDRLHLNYFWGLSLFGTWRYTLGVYQINDNLFDTLVKSPIPDDTPTSIFDKLPEWCVYIAFPEGKAINIKFNNGFADYEAFIFGFWVKLDTQNLTTSEGEQKIRVINFHLNLQTGIDNVFSNLQPLQLMIADDLSIKEAMQKHAKMVFEAYTPNHDFIVTQQNAKQDYDLTNKLLSLLLMLCAEAPDISKITGEPITKIELGKPKYTVNKRTGVFIPPQAPFLYEIGRRLGGDIKTTNDQLKNAGQGSGKGRRPHIRNAHYHGYWIGTGQNKQFKLNWIAPIFVNG</sequence>
<dbReference type="InterPro" id="IPR058915">
    <property type="entry name" value="AcrVA2-like"/>
</dbReference>
<reference evidence="2" key="1">
    <citation type="submission" date="2016-06" db="EMBL/GenBank/DDBJ databases">
        <title>Draft genome of Moraxella osloensis CCUG 67237.</title>
        <authorList>
            <person name="Salva-Serra F."/>
            <person name="Engstrom-Jakobsson H."/>
            <person name="Thorell K."/>
            <person name="Gonzales-Siles L."/>
            <person name="Karlsson R."/>
            <person name="Boulund F."/>
            <person name="Engstrand L."/>
            <person name="Kristiansson E."/>
            <person name="Moore E."/>
        </authorList>
    </citation>
    <scope>NUCLEOTIDE SEQUENCE [LARGE SCALE GENOMIC DNA]</scope>
    <source>
        <strain evidence="2">CCUG 67237</strain>
    </source>
</reference>
<evidence type="ECO:0000256" key="1">
    <source>
        <dbReference type="SAM" id="MobiDB-lite"/>
    </source>
</evidence>
<organism evidence="2">
    <name type="scientific">Faucicola osloensis</name>
    <name type="common">Moraxella osloensis</name>
    <dbReference type="NCBI Taxonomy" id="34062"/>
    <lineage>
        <taxon>Bacteria</taxon>
        <taxon>Pseudomonadati</taxon>
        <taxon>Pseudomonadota</taxon>
        <taxon>Gammaproteobacteria</taxon>
        <taxon>Moraxellales</taxon>
        <taxon>Moraxellaceae</taxon>
        <taxon>Faucicola</taxon>
    </lineage>
</organism>
<evidence type="ECO:0000313" key="2">
    <source>
        <dbReference type="EMBL" id="OBX65816.1"/>
    </source>
</evidence>
<dbReference type="Pfam" id="PF26125">
    <property type="entry name" value="AcrVA2-like"/>
    <property type="match status" value="1"/>
</dbReference>
<dbReference type="EMBL" id="LZMT01000004">
    <property type="protein sequence ID" value="OBX65816.1"/>
    <property type="molecule type" value="Genomic_DNA"/>
</dbReference>
<comment type="caution">
    <text evidence="2">The sequence shown here is derived from an EMBL/GenBank/DDBJ whole genome shotgun (WGS) entry which is preliminary data.</text>
</comment>
<protein>
    <submittedName>
        <fullName evidence="2">Uncharacterized protein</fullName>
    </submittedName>
</protein>
<proteinExistence type="predicted"/>
<feature type="compositionally biased region" description="Polar residues" evidence="1">
    <location>
        <begin position="309"/>
        <end position="319"/>
    </location>
</feature>
<accession>A0AA91JAC6</accession>
<feature type="region of interest" description="Disordered" evidence="1">
    <location>
        <begin position="309"/>
        <end position="329"/>
    </location>
</feature>
<name>A0AA91JAC6_FAUOS</name>
<dbReference type="CDD" id="cd22987">
    <property type="entry name" value="AcrVA2-like"/>
    <property type="match status" value="1"/>
</dbReference>
<dbReference type="AlphaFoldDB" id="A0AA91JAC6"/>